<reference evidence="1" key="2">
    <citation type="journal article" date="2015" name="Fish Shellfish Immunol.">
        <title>Early steps in the European eel (Anguilla anguilla)-Vibrio vulnificus interaction in the gills: Role of the RtxA13 toxin.</title>
        <authorList>
            <person name="Callol A."/>
            <person name="Pajuelo D."/>
            <person name="Ebbesson L."/>
            <person name="Teles M."/>
            <person name="MacKenzie S."/>
            <person name="Amaro C."/>
        </authorList>
    </citation>
    <scope>NUCLEOTIDE SEQUENCE</scope>
</reference>
<dbReference type="EMBL" id="GBXM01033144">
    <property type="protein sequence ID" value="JAH75433.1"/>
    <property type="molecule type" value="Transcribed_RNA"/>
</dbReference>
<organism evidence="1">
    <name type="scientific">Anguilla anguilla</name>
    <name type="common">European freshwater eel</name>
    <name type="synonym">Muraena anguilla</name>
    <dbReference type="NCBI Taxonomy" id="7936"/>
    <lineage>
        <taxon>Eukaryota</taxon>
        <taxon>Metazoa</taxon>
        <taxon>Chordata</taxon>
        <taxon>Craniata</taxon>
        <taxon>Vertebrata</taxon>
        <taxon>Euteleostomi</taxon>
        <taxon>Actinopterygii</taxon>
        <taxon>Neopterygii</taxon>
        <taxon>Teleostei</taxon>
        <taxon>Anguilliformes</taxon>
        <taxon>Anguillidae</taxon>
        <taxon>Anguilla</taxon>
    </lineage>
</organism>
<reference evidence="1" key="1">
    <citation type="submission" date="2014-11" db="EMBL/GenBank/DDBJ databases">
        <authorList>
            <person name="Amaro Gonzalez C."/>
        </authorList>
    </citation>
    <scope>NUCLEOTIDE SEQUENCE</scope>
</reference>
<protein>
    <submittedName>
        <fullName evidence="1">Uncharacterized protein</fullName>
    </submittedName>
</protein>
<name>A0A0E9VE01_ANGAN</name>
<dbReference type="AlphaFoldDB" id="A0A0E9VE01"/>
<proteinExistence type="predicted"/>
<sequence length="31" mass="3445">MGAVIKDSQGLPDMLIRIFKGKNIALLFKNI</sequence>
<evidence type="ECO:0000313" key="1">
    <source>
        <dbReference type="EMBL" id="JAH75433.1"/>
    </source>
</evidence>
<accession>A0A0E9VE01</accession>